<protein>
    <recommendedName>
        <fullName evidence="3">Tetratricopeptide repeat protein</fullName>
    </recommendedName>
</protein>
<reference evidence="1 2" key="1">
    <citation type="submission" date="2019-07" db="EMBL/GenBank/DDBJ databases">
        <title>Complete genome sequence of Comamonas sp. NLF 7-7 isolated from livestock.</title>
        <authorList>
            <person name="Kim D.H."/>
            <person name="Kim J.G."/>
        </authorList>
    </citation>
    <scope>NUCLEOTIDE SEQUENCE [LARGE SCALE GENOMIC DNA]</scope>
    <source>
        <strain evidence="1 2">NLF 7-7</strain>
    </source>
</reference>
<dbReference type="SUPFAM" id="SSF48452">
    <property type="entry name" value="TPR-like"/>
    <property type="match status" value="1"/>
</dbReference>
<proteinExistence type="predicted"/>
<organism evidence="1 2">
    <name type="scientific">Comamonas flocculans</name>
    <dbReference type="NCBI Taxonomy" id="2597701"/>
    <lineage>
        <taxon>Bacteria</taxon>
        <taxon>Pseudomonadati</taxon>
        <taxon>Pseudomonadota</taxon>
        <taxon>Betaproteobacteria</taxon>
        <taxon>Burkholderiales</taxon>
        <taxon>Comamonadaceae</taxon>
        <taxon>Comamonas</taxon>
    </lineage>
</organism>
<gene>
    <name evidence="1" type="ORF">FOZ74_09050</name>
</gene>
<dbReference type="Gene3D" id="1.25.40.10">
    <property type="entry name" value="Tetratricopeptide repeat domain"/>
    <property type="match status" value="1"/>
</dbReference>
<evidence type="ECO:0008006" key="3">
    <source>
        <dbReference type="Google" id="ProtNLM"/>
    </source>
</evidence>
<dbReference type="AlphaFoldDB" id="A0A5B8S148"/>
<dbReference type="Proteomes" id="UP000321199">
    <property type="component" value="Chromosome"/>
</dbReference>
<dbReference type="OrthoDB" id="8912591at2"/>
<keyword evidence="2" id="KW-1185">Reference proteome</keyword>
<name>A0A5B8S148_9BURK</name>
<dbReference type="EMBL" id="CP042344">
    <property type="protein sequence ID" value="QEA14535.1"/>
    <property type="molecule type" value="Genomic_DNA"/>
</dbReference>
<evidence type="ECO:0000313" key="2">
    <source>
        <dbReference type="Proteomes" id="UP000321199"/>
    </source>
</evidence>
<dbReference type="InterPro" id="IPR011990">
    <property type="entry name" value="TPR-like_helical_dom_sf"/>
</dbReference>
<dbReference type="KEGG" id="cof:FOZ74_09050"/>
<sequence>MGFLAAGRGELARAEAIFGALALLRPQRAFAHVGIALALMNRGRPGEAAARTERVQLPAGPERELLAAVRGLALQLDRRNAEATRLLQSVVHPHANAREPASDGVRLARRLLGEDVSAAPAALATAPV</sequence>
<accession>A0A5B8S148</accession>
<evidence type="ECO:0000313" key="1">
    <source>
        <dbReference type="EMBL" id="QEA14535.1"/>
    </source>
</evidence>